<dbReference type="Proteomes" id="UP001487740">
    <property type="component" value="Unassembled WGS sequence"/>
</dbReference>
<dbReference type="EMBL" id="JARAKH010000013">
    <property type="protein sequence ID" value="KAK8397525.1"/>
    <property type="molecule type" value="Genomic_DNA"/>
</dbReference>
<organism evidence="1 2">
    <name type="scientific">Scylla paramamosain</name>
    <name type="common">Mud crab</name>
    <dbReference type="NCBI Taxonomy" id="85552"/>
    <lineage>
        <taxon>Eukaryota</taxon>
        <taxon>Metazoa</taxon>
        <taxon>Ecdysozoa</taxon>
        <taxon>Arthropoda</taxon>
        <taxon>Crustacea</taxon>
        <taxon>Multicrustacea</taxon>
        <taxon>Malacostraca</taxon>
        <taxon>Eumalacostraca</taxon>
        <taxon>Eucarida</taxon>
        <taxon>Decapoda</taxon>
        <taxon>Pleocyemata</taxon>
        <taxon>Brachyura</taxon>
        <taxon>Eubrachyura</taxon>
        <taxon>Portunoidea</taxon>
        <taxon>Portunidae</taxon>
        <taxon>Portuninae</taxon>
        <taxon>Scylla</taxon>
    </lineage>
</organism>
<dbReference type="AlphaFoldDB" id="A0AAW0UBT9"/>
<gene>
    <name evidence="1" type="ORF">O3P69_004345</name>
</gene>
<proteinExistence type="predicted"/>
<keyword evidence="2" id="KW-1185">Reference proteome</keyword>
<evidence type="ECO:0000313" key="1">
    <source>
        <dbReference type="EMBL" id="KAK8397525.1"/>
    </source>
</evidence>
<evidence type="ECO:0000313" key="2">
    <source>
        <dbReference type="Proteomes" id="UP001487740"/>
    </source>
</evidence>
<accession>A0AAW0UBT9</accession>
<comment type="caution">
    <text evidence="1">The sequence shown here is derived from an EMBL/GenBank/DDBJ whole genome shotgun (WGS) entry which is preliminary data.</text>
</comment>
<reference evidence="1 2" key="1">
    <citation type="submission" date="2023-03" db="EMBL/GenBank/DDBJ databases">
        <title>High-quality genome of Scylla paramamosain provides insights in environmental adaptation.</title>
        <authorList>
            <person name="Zhang L."/>
        </authorList>
    </citation>
    <scope>NUCLEOTIDE SEQUENCE [LARGE SCALE GENOMIC DNA]</scope>
    <source>
        <strain evidence="1">LZ_2023a</strain>
        <tissue evidence="1">Muscle</tissue>
    </source>
</reference>
<name>A0AAW0UBT9_SCYPA</name>
<protein>
    <submittedName>
        <fullName evidence="1">Uncharacterized protein</fullName>
    </submittedName>
</protein>
<sequence>MWICCCPDMSIVHIEHTIMGKGAFIRKQHTQKENQLPVDQGKCLMVWQESVCEMPLVHLHSIYGISSSSTIHNAHVNQFSKCEALHVTCMELTSRLRGECR</sequence>